<dbReference type="OrthoDB" id="5510591at2"/>
<dbReference type="InterPro" id="IPR016040">
    <property type="entry name" value="NAD(P)-bd_dom"/>
</dbReference>
<dbReference type="CDD" id="cd05269">
    <property type="entry name" value="TMR_SDR_a"/>
    <property type="match status" value="1"/>
</dbReference>
<dbReference type="PATRIC" id="fig|69370.6.peg.2724"/>
<accession>A0A0M2HBJ3</accession>
<dbReference type="Gene3D" id="3.90.25.10">
    <property type="entry name" value="UDP-galactose 4-epimerase, domain 1"/>
    <property type="match status" value="1"/>
</dbReference>
<name>A0A0M2HBJ3_MICTR</name>
<evidence type="ECO:0000313" key="3">
    <source>
        <dbReference type="Proteomes" id="UP000034098"/>
    </source>
</evidence>
<dbReference type="InterPro" id="IPR036291">
    <property type="entry name" value="NAD(P)-bd_dom_sf"/>
</dbReference>
<dbReference type="AlphaFoldDB" id="A0A0M2HBJ3"/>
<dbReference type="RefSeq" id="WP_045300197.1">
    <property type="nucleotide sequence ID" value="NZ_JYJA01000037.1"/>
</dbReference>
<dbReference type="InterPro" id="IPR052718">
    <property type="entry name" value="NmrA-type_oxidoreductase"/>
</dbReference>
<dbReference type="PANTHER" id="PTHR47129">
    <property type="entry name" value="QUINONE OXIDOREDUCTASE 2"/>
    <property type="match status" value="1"/>
</dbReference>
<sequence>MTILVTAAGGQLGHLVIDALLDRGVAPGDIVAGARTTSKVADLVDRGIRGVPLDYNAPESVAAALEGVDALLLISGSEPGRRHEGHVNVIDAAKAAGTAKVVYTSLAHADSVDFVLAPDHKATEEYLAASGVPAVVLRNNWYTENYTPDVLRAAETGVVAASVGDATVAAASRADYAEAAAVVLTEGGHLGRTYELSGDTAVSYADLATAAAAVLGRDVAYVPVSREQLEAALTEAGLDAGTVGFVAELEAGIARGVLADADPTLARLLGRPTTPVAEGLRAAVAASRVNA</sequence>
<evidence type="ECO:0000259" key="1">
    <source>
        <dbReference type="Pfam" id="PF13460"/>
    </source>
</evidence>
<keyword evidence="2" id="KW-0560">Oxidoreductase</keyword>
<proteinExistence type="predicted"/>
<keyword evidence="3" id="KW-1185">Reference proteome</keyword>
<dbReference type="EC" id="1.6.5.2" evidence="2"/>
<organism evidence="2 3">
    <name type="scientific">Microbacterium trichothecenolyticum</name>
    <name type="common">Aureobacterium trichothecenolyticum</name>
    <dbReference type="NCBI Taxonomy" id="69370"/>
    <lineage>
        <taxon>Bacteria</taxon>
        <taxon>Bacillati</taxon>
        <taxon>Actinomycetota</taxon>
        <taxon>Actinomycetes</taxon>
        <taxon>Micrococcales</taxon>
        <taxon>Microbacteriaceae</taxon>
        <taxon>Microbacterium</taxon>
    </lineage>
</organism>
<dbReference type="GO" id="GO:0003955">
    <property type="term" value="F:NAD(P)H dehydrogenase (quinone) activity"/>
    <property type="evidence" value="ECO:0007669"/>
    <property type="project" value="UniProtKB-EC"/>
</dbReference>
<dbReference type="EMBL" id="JYJA01000037">
    <property type="protein sequence ID" value="KJL41453.1"/>
    <property type="molecule type" value="Genomic_DNA"/>
</dbReference>
<dbReference type="SUPFAM" id="SSF51735">
    <property type="entry name" value="NAD(P)-binding Rossmann-fold domains"/>
    <property type="match status" value="1"/>
</dbReference>
<dbReference type="PANTHER" id="PTHR47129:SF1">
    <property type="entry name" value="NMRA-LIKE DOMAIN-CONTAINING PROTEIN"/>
    <property type="match status" value="1"/>
</dbReference>
<evidence type="ECO:0000313" key="2">
    <source>
        <dbReference type="EMBL" id="KJL41453.1"/>
    </source>
</evidence>
<feature type="domain" description="NAD(P)-binding" evidence="1">
    <location>
        <begin position="8"/>
        <end position="184"/>
    </location>
</feature>
<dbReference type="Proteomes" id="UP000034098">
    <property type="component" value="Unassembled WGS sequence"/>
</dbReference>
<comment type="caution">
    <text evidence="2">The sequence shown here is derived from an EMBL/GenBank/DDBJ whole genome shotgun (WGS) entry which is preliminary data.</text>
</comment>
<gene>
    <name evidence="2" type="primary">qorB</name>
    <name evidence="2" type="ORF">RS82_02682</name>
</gene>
<dbReference type="Pfam" id="PF13460">
    <property type="entry name" value="NAD_binding_10"/>
    <property type="match status" value="1"/>
</dbReference>
<dbReference type="Gene3D" id="3.40.50.720">
    <property type="entry name" value="NAD(P)-binding Rossmann-like Domain"/>
    <property type="match status" value="1"/>
</dbReference>
<reference evidence="2 3" key="1">
    <citation type="submission" date="2015-02" db="EMBL/GenBank/DDBJ databases">
        <title>Draft genome sequences of ten Microbacterium spp. with emphasis on heavy metal contaminated environments.</title>
        <authorList>
            <person name="Corretto E."/>
        </authorList>
    </citation>
    <scope>NUCLEOTIDE SEQUENCE [LARGE SCALE GENOMIC DNA]</scope>
    <source>
        <strain evidence="2 3">DSM 8608</strain>
    </source>
</reference>
<protein>
    <submittedName>
        <fullName evidence="2">Quinone oxidoreductase 2</fullName>
        <ecNumber evidence="2">1.6.5.2</ecNumber>
    </submittedName>
</protein>